<comment type="caution">
    <text evidence="1">The sequence shown here is derived from an EMBL/GenBank/DDBJ whole genome shotgun (WGS) entry which is preliminary data.</text>
</comment>
<accession>A3IZ85</accession>
<gene>
    <name evidence="1" type="ORF">CY0110_06909</name>
</gene>
<reference evidence="1 2" key="1">
    <citation type="submission" date="2007-03" db="EMBL/GenBank/DDBJ databases">
        <authorList>
            <person name="Stal L."/>
            <person name="Ferriera S."/>
            <person name="Johnson J."/>
            <person name="Kravitz S."/>
            <person name="Beeson K."/>
            <person name="Sutton G."/>
            <person name="Rogers Y.-H."/>
            <person name="Friedman R."/>
            <person name="Frazier M."/>
            <person name="Venter J.C."/>
        </authorList>
    </citation>
    <scope>NUCLEOTIDE SEQUENCE [LARGE SCALE GENOMIC DNA]</scope>
    <source>
        <strain evidence="1 2">CCY0110</strain>
    </source>
</reference>
<dbReference type="EMBL" id="AAXW01000096">
    <property type="protein sequence ID" value="EAZ88225.1"/>
    <property type="molecule type" value="Genomic_DNA"/>
</dbReference>
<keyword evidence="2" id="KW-1185">Reference proteome</keyword>
<evidence type="ECO:0000313" key="1">
    <source>
        <dbReference type="EMBL" id="EAZ88225.1"/>
    </source>
</evidence>
<organism evidence="1 2">
    <name type="scientific">Crocosphaera chwakensis CCY0110</name>
    <dbReference type="NCBI Taxonomy" id="391612"/>
    <lineage>
        <taxon>Bacteria</taxon>
        <taxon>Bacillati</taxon>
        <taxon>Cyanobacteriota</taxon>
        <taxon>Cyanophyceae</taxon>
        <taxon>Oscillatoriophycideae</taxon>
        <taxon>Chroococcales</taxon>
        <taxon>Aphanothecaceae</taxon>
        <taxon>Crocosphaera</taxon>
        <taxon>Crocosphaera chwakensis</taxon>
    </lineage>
</organism>
<name>A3IZ85_9CHRO</name>
<dbReference type="Proteomes" id="UP000003781">
    <property type="component" value="Unassembled WGS sequence"/>
</dbReference>
<protein>
    <submittedName>
        <fullName evidence="1">Uncharacterized protein</fullName>
    </submittedName>
</protein>
<dbReference type="AlphaFoldDB" id="A3IZ85"/>
<sequence length="52" mass="6162">MDNDIILTLATYDLFNNILQSLDIQEEQIKILDTFTYKFGKQIKRKRGKKAK</sequence>
<proteinExistence type="predicted"/>
<evidence type="ECO:0000313" key="2">
    <source>
        <dbReference type="Proteomes" id="UP000003781"/>
    </source>
</evidence>